<feature type="compositionally biased region" description="Gly residues" evidence="1">
    <location>
        <begin position="18"/>
        <end position="27"/>
    </location>
</feature>
<protein>
    <submittedName>
        <fullName evidence="2">Uncharacterized protein</fullName>
    </submittedName>
</protein>
<gene>
    <name evidence="2" type="ORF">B9479_007948</name>
</gene>
<name>A0A5D3AIX3_9TREE</name>
<organism evidence="2 3">
    <name type="scientific">Cryptococcus floricola</name>
    <dbReference type="NCBI Taxonomy" id="2591691"/>
    <lineage>
        <taxon>Eukaryota</taxon>
        <taxon>Fungi</taxon>
        <taxon>Dikarya</taxon>
        <taxon>Basidiomycota</taxon>
        <taxon>Agaricomycotina</taxon>
        <taxon>Tremellomycetes</taxon>
        <taxon>Tremellales</taxon>
        <taxon>Cryptococcaceae</taxon>
        <taxon>Cryptococcus</taxon>
    </lineage>
</organism>
<dbReference type="EMBL" id="NIDF01000231">
    <property type="protein sequence ID" value="TYJ51485.1"/>
    <property type="molecule type" value="Genomic_DNA"/>
</dbReference>
<feature type="region of interest" description="Disordered" evidence="1">
    <location>
        <begin position="13"/>
        <end position="42"/>
    </location>
</feature>
<keyword evidence="3" id="KW-1185">Reference proteome</keyword>
<evidence type="ECO:0000256" key="1">
    <source>
        <dbReference type="SAM" id="MobiDB-lite"/>
    </source>
</evidence>
<comment type="caution">
    <text evidence="2">The sequence shown here is derived from an EMBL/GenBank/DDBJ whole genome shotgun (WGS) entry which is preliminary data.</text>
</comment>
<dbReference type="Proteomes" id="UP000322245">
    <property type="component" value="Unassembled WGS sequence"/>
</dbReference>
<accession>A0A5D3AIX3</accession>
<evidence type="ECO:0000313" key="3">
    <source>
        <dbReference type="Proteomes" id="UP000322245"/>
    </source>
</evidence>
<dbReference type="AlphaFoldDB" id="A0A5D3AIX3"/>
<sequence length="131" mass="13154">MLQKKDGSVLVFSEEEGSGSGGAGGGEGGERGRGGEGGEGEGEGALLGAKAFGIATGIVFGCAGLGMWIVGKAVGAQGPEDFAVRMRHQLVTSMPALVGSVNKPGRSVDGFDGEAIEEWVGGLEREDERAT</sequence>
<evidence type="ECO:0000313" key="2">
    <source>
        <dbReference type="EMBL" id="TYJ51485.1"/>
    </source>
</evidence>
<reference evidence="2 3" key="1">
    <citation type="submission" date="2017-05" db="EMBL/GenBank/DDBJ databases">
        <title>The Genome Sequence of Tsuchiyaea wingfieldii DSM 27421.</title>
        <authorList>
            <person name="Cuomo C."/>
            <person name="Passer A."/>
            <person name="Billmyre B."/>
            <person name="Heitman J."/>
        </authorList>
    </citation>
    <scope>NUCLEOTIDE SEQUENCE [LARGE SCALE GENOMIC DNA]</scope>
    <source>
        <strain evidence="2 3">DSM 27421</strain>
    </source>
</reference>
<proteinExistence type="predicted"/>